<keyword evidence="3 6" id="KW-0812">Transmembrane</keyword>
<comment type="caution">
    <text evidence="7">The sequence shown here is derived from an EMBL/GenBank/DDBJ whole genome shotgun (WGS) entry which is preliminary data.</text>
</comment>
<keyword evidence="8" id="KW-1185">Reference proteome</keyword>
<feature type="transmembrane region" description="Helical" evidence="6">
    <location>
        <begin position="103"/>
        <end position="123"/>
    </location>
</feature>
<feature type="transmembrane region" description="Helical" evidence="6">
    <location>
        <begin position="129"/>
        <end position="148"/>
    </location>
</feature>
<dbReference type="InterPro" id="IPR038330">
    <property type="entry name" value="TspO/MBR-related_sf"/>
</dbReference>
<keyword evidence="4 6" id="KW-1133">Transmembrane helix</keyword>
<accession>A0A917YML9</accession>
<evidence type="ECO:0000256" key="6">
    <source>
        <dbReference type="SAM" id="Phobius"/>
    </source>
</evidence>
<name>A0A917YML9_9RHOB</name>
<dbReference type="EMBL" id="BMLP01000007">
    <property type="protein sequence ID" value="GGO36331.1"/>
    <property type="molecule type" value="Genomic_DNA"/>
</dbReference>
<dbReference type="RefSeq" id="WP_146287711.1">
    <property type="nucleotide sequence ID" value="NZ_BMLP01000007.1"/>
</dbReference>
<dbReference type="OrthoDB" id="9795496at2"/>
<evidence type="ECO:0000256" key="1">
    <source>
        <dbReference type="ARBA" id="ARBA00004141"/>
    </source>
</evidence>
<feature type="transmembrane region" description="Helical" evidence="6">
    <location>
        <begin position="50"/>
        <end position="72"/>
    </location>
</feature>
<evidence type="ECO:0000256" key="2">
    <source>
        <dbReference type="ARBA" id="ARBA00007524"/>
    </source>
</evidence>
<dbReference type="CDD" id="cd15904">
    <property type="entry name" value="TSPO_MBR"/>
    <property type="match status" value="1"/>
</dbReference>
<comment type="similarity">
    <text evidence="2">Belongs to the TspO/BZRP family.</text>
</comment>
<proteinExistence type="inferred from homology"/>
<organism evidence="7 8">
    <name type="scientific">Gemmobacter aquaticus</name>
    <dbReference type="NCBI Taxonomy" id="490185"/>
    <lineage>
        <taxon>Bacteria</taxon>
        <taxon>Pseudomonadati</taxon>
        <taxon>Pseudomonadota</taxon>
        <taxon>Alphaproteobacteria</taxon>
        <taxon>Rhodobacterales</taxon>
        <taxon>Paracoccaceae</taxon>
        <taxon>Gemmobacter</taxon>
    </lineage>
</organism>
<evidence type="ECO:0000256" key="5">
    <source>
        <dbReference type="ARBA" id="ARBA00023136"/>
    </source>
</evidence>
<dbReference type="PANTHER" id="PTHR10057:SF0">
    <property type="entry name" value="TRANSLOCATOR PROTEIN"/>
    <property type="match status" value="1"/>
</dbReference>
<keyword evidence="5 6" id="KW-0472">Membrane</keyword>
<evidence type="ECO:0000313" key="8">
    <source>
        <dbReference type="Proteomes" id="UP000598196"/>
    </source>
</evidence>
<sequence>METTTGFDWALLLPFLGASLAAGMTGWMFKPGDWYESLAKPDWRPKNWMFPVAWTTIYILSSLAAARVAAIAGSGQALAFWSLQIALNTLWTPTFFGARRMGLSVIVMGGLCVAVLGMLWTFWALDGWAFVMILPYAGWLSLAAPLNWRIWRDNRGTETLPEGG</sequence>
<dbReference type="Pfam" id="PF03073">
    <property type="entry name" value="TspO_MBR"/>
    <property type="match status" value="1"/>
</dbReference>
<dbReference type="NCBIfam" id="NF047825">
    <property type="entry name" value="T-richsensTspOAlph"/>
    <property type="match status" value="1"/>
</dbReference>
<dbReference type="Gene3D" id="1.20.1260.100">
    <property type="entry name" value="TspO/MBR protein"/>
    <property type="match status" value="1"/>
</dbReference>
<protein>
    <submittedName>
        <fullName evidence="7">Sensory protein TspO</fullName>
    </submittedName>
</protein>
<dbReference type="GO" id="GO:0016020">
    <property type="term" value="C:membrane"/>
    <property type="evidence" value="ECO:0007669"/>
    <property type="project" value="UniProtKB-SubCell"/>
</dbReference>
<dbReference type="PIRSF" id="PIRSF005859">
    <property type="entry name" value="PBR"/>
    <property type="match status" value="1"/>
</dbReference>
<dbReference type="InterPro" id="IPR004307">
    <property type="entry name" value="TspO_MBR"/>
</dbReference>
<evidence type="ECO:0000313" key="7">
    <source>
        <dbReference type="EMBL" id="GGO36331.1"/>
    </source>
</evidence>
<gene>
    <name evidence="7" type="primary">tspO</name>
    <name evidence="7" type="ORF">GCM10010991_30100</name>
</gene>
<dbReference type="Proteomes" id="UP000598196">
    <property type="component" value="Unassembled WGS sequence"/>
</dbReference>
<dbReference type="AlphaFoldDB" id="A0A917YML9"/>
<feature type="transmembrane region" description="Helical" evidence="6">
    <location>
        <begin position="6"/>
        <end position="29"/>
    </location>
</feature>
<dbReference type="FunFam" id="1.20.1260.100:FF:000001">
    <property type="entry name" value="translocator protein 2"/>
    <property type="match status" value="1"/>
</dbReference>
<dbReference type="PANTHER" id="PTHR10057">
    <property type="entry name" value="PERIPHERAL-TYPE BENZODIAZEPINE RECEPTOR"/>
    <property type="match status" value="1"/>
</dbReference>
<evidence type="ECO:0000256" key="3">
    <source>
        <dbReference type="ARBA" id="ARBA00022692"/>
    </source>
</evidence>
<dbReference type="GO" id="GO:0033013">
    <property type="term" value="P:tetrapyrrole metabolic process"/>
    <property type="evidence" value="ECO:0007669"/>
    <property type="project" value="UniProtKB-ARBA"/>
</dbReference>
<evidence type="ECO:0000256" key="4">
    <source>
        <dbReference type="ARBA" id="ARBA00022989"/>
    </source>
</evidence>
<comment type="subcellular location">
    <subcellularLocation>
        <location evidence="1">Membrane</location>
        <topology evidence="1">Multi-pass membrane protein</topology>
    </subcellularLocation>
</comment>
<reference evidence="7 8" key="1">
    <citation type="journal article" date="2014" name="Int. J. Syst. Evol. Microbiol.">
        <title>Complete genome sequence of Corynebacterium casei LMG S-19264T (=DSM 44701T), isolated from a smear-ripened cheese.</title>
        <authorList>
            <consortium name="US DOE Joint Genome Institute (JGI-PGF)"/>
            <person name="Walter F."/>
            <person name="Albersmeier A."/>
            <person name="Kalinowski J."/>
            <person name="Ruckert C."/>
        </authorList>
    </citation>
    <scope>NUCLEOTIDE SEQUENCE [LARGE SCALE GENOMIC DNA]</scope>
    <source>
        <strain evidence="7 8">CGMCC 1.7029</strain>
    </source>
</reference>